<protein>
    <submittedName>
        <fullName evidence="2">Uncharacterized protein</fullName>
    </submittedName>
</protein>
<evidence type="ECO:0000256" key="1">
    <source>
        <dbReference type="SAM" id="MobiDB-lite"/>
    </source>
</evidence>
<dbReference type="Pfam" id="PF15370">
    <property type="entry name" value="NOPCHAP1"/>
    <property type="match status" value="1"/>
</dbReference>
<reference evidence="2" key="2">
    <citation type="submission" date="2025-09" db="UniProtKB">
        <authorList>
            <consortium name="Ensembl"/>
        </authorList>
    </citation>
    <scope>IDENTIFICATION</scope>
</reference>
<dbReference type="Proteomes" id="UP000261620">
    <property type="component" value="Unplaced"/>
</dbReference>
<dbReference type="PANTHER" id="PTHR28674:SF1">
    <property type="entry name" value="NOP PROTEIN CHAPERONE 1"/>
    <property type="match status" value="1"/>
</dbReference>
<reference evidence="2" key="1">
    <citation type="submission" date="2025-08" db="UniProtKB">
        <authorList>
            <consortium name="Ensembl"/>
        </authorList>
    </citation>
    <scope>IDENTIFICATION</scope>
</reference>
<dbReference type="Ensembl" id="ENSMMOT00000003509.1">
    <property type="protein sequence ID" value="ENSMMOP00000003456.1"/>
    <property type="gene ID" value="ENSMMOG00000002768.1"/>
</dbReference>
<feature type="region of interest" description="Disordered" evidence="1">
    <location>
        <begin position="97"/>
        <end position="151"/>
    </location>
</feature>
<proteinExistence type="predicted"/>
<dbReference type="STRING" id="94237.ENSMMOP00000003456"/>
<dbReference type="AlphaFoldDB" id="A0A3Q3VNM5"/>
<dbReference type="GO" id="GO:0000492">
    <property type="term" value="P:box C/D snoRNP assembly"/>
    <property type="evidence" value="ECO:0007669"/>
    <property type="project" value="InterPro"/>
</dbReference>
<evidence type="ECO:0000313" key="2">
    <source>
        <dbReference type="Ensembl" id="ENSMMOP00000003456.1"/>
    </source>
</evidence>
<feature type="compositionally biased region" description="Acidic residues" evidence="1">
    <location>
        <begin position="101"/>
        <end position="124"/>
    </location>
</feature>
<accession>A0A3Q3VNM5</accession>
<keyword evidence="3" id="KW-1185">Reference proteome</keyword>
<dbReference type="GO" id="GO:0062064">
    <property type="term" value="F:box C/D methylation guide snoRNP complex binding"/>
    <property type="evidence" value="ECO:0007669"/>
    <property type="project" value="TreeGrafter"/>
</dbReference>
<evidence type="ECO:0000313" key="3">
    <source>
        <dbReference type="Proteomes" id="UP000261620"/>
    </source>
</evidence>
<organism evidence="2 3">
    <name type="scientific">Mola mola</name>
    <name type="common">Ocean sunfish</name>
    <name type="synonym">Tetraodon mola</name>
    <dbReference type="NCBI Taxonomy" id="94237"/>
    <lineage>
        <taxon>Eukaryota</taxon>
        <taxon>Metazoa</taxon>
        <taxon>Chordata</taxon>
        <taxon>Craniata</taxon>
        <taxon>Vertebrata</taxon>
        <taxon>Euteleostomi</taxon>
        <taxon>Actinopterygii</taxon>
        <taxon>Neopterygii</taxon>
        <taxon>Teleostei</taxon>
        <taxon>Neoteleostei</taxon>
        <taxon>Acanthomorphata</taxon>
        <taxon>Eupercaria</taxon>
        <taxon>Tetraodontiformes</taxon>
        <taxon>Molidae</taxon>
        <taxon>Mola</taxon>
    </lineage>
</organism>
<dbReference type="OMA" id="FDIECVE"/>
<dbReference type="InterPro" id="IPR027921">
    <property type="entry name" value="NOPCHAP1"/>
</dbReference>
<name>A0A3Q3VNM5_MOLML</name>
<dbReference type="PANTHER" id="PTHR28674">
    <property type="entry name" value="SIMILAR TO DNA SEGMENT, CHR 10, WAYNE STATE UNIVERSITY 102,-EXPRESSED"/>
    <property type="match status" value="1"/>
</dbReference>
<sequence length="151" mass="16270">VAAEMELNSKKTSSRALLSCGSGGVKVRTNIFCGVTCGLSCCASVLERLQSFLPQMAEANDKLKQQIEEAPAGYFDIECVEEAQRVIEMDVALVELGGSESDSEVEEETSDSEEQSDSGEESEITEQNLKLPGHKGVTKKANIQVVDQHGE</sequence>